<gene>
    <name evidence="3" type="ORF">DVG78_22870</name>
</gene>
<feature type="chain" id="PRO_5017033846" evidence="2">
    <location>
        <begin position="21"/>
        <end position="238"/>
    </location>
</feature>
<accession>A0A369I7Q1</accession>
<feature type="signal peptide" evidence="2">
    <location>
        <begin position="1"/>
        <end position="20"/>
    </location>
</feature>
<keyword evidence="3" id="KW-0176">Collagen</keyword>
<dbReference type="RefSeq" id="WP_114463352.1">
    <property type="nucleotide sequence ID" value="NZ_QPIW01000025.1"/>
</dbReference>
<evidence type="ECO:0000313" key="4">
    <source>
        <dbReference type="Proteomes" id="UP000253141"/>
    </source>
</evidence>
<name>A0A369I7Q1_9BACT</name>
<protein>
    <submittedName>
        <fullName evidence="3">Collagen-like protein</fullName>
    </submittedName>
</protein>
<evidence type="ECO:0000256" key="1">
    <source>
        <dbReference type="SAM" id="MobiDB-lite"/>
    </source>
</evidence>
<organism evidence="3 4">
    <name type="scientific">Runella aurantiaca</name>
    <dbReference type="NCBI Taxonomy" id="2282308"/>
    <lineage>
        <taxon>Bacteria</taxon>
        <taxon>Pseudomonadati</taxon>
        <taxon>Bacteroidota</taxon>
        <taxon>Cytophagia</taxon>
        <taxon>Cytophagales</taxon>
        <taxon>Spirosomataceae</taxon>
        <taxon>Runella</taxon>
    </lineage>
</organism>
<dbReference type="Pfam" id="PF01391">
    <property type="entry name" value="Collagen"/>
    <property type="match status" value="1"/>
</dbReference>
<dbReference type="PROSITE" id="PS51257">
    <property type="entry name" value="PROKAR_LIPOPROTEIN"/>
    <property type="match status" value="1"/>
</dbReference>
<dbReference type="AlphaFoldDB" id="A0A369I7Q1"/>
<keyword evidence="2" id="KW-0732">Signal</keyword>
<feature type="region of interest" description="Disordered" evidence="1">
    <location>
        <begin position="36"/>
        <end position="56"/>
    </location>
</feature>
<dbReference type="InterPro" id="IPR008160">
    <property type="entry name" value="Collagen"/>
</dbReference>
<comment type="caution">
    <text evidence="3">The sequence shown here is derived from an EMBL/GenBank/DDBJ whole genome shotgun (WGS) entry which is preliminary data.</text>
</comment>
<dbReference type="EMBL" id="QPIW01000025">
    <property type="protein sequence ID" value="RDB03553.1"/>
    <property type="molecule type" value="Genomic_DNA"/>
</dbReference>
<evidence type="ECO:0000313" key="3">
    <source>
        <dbReference type="EMBL" id="RDB03553.1"/>
    </source>
</evidence>
<evidence type="ECO:0000256" key="2">
    <source>
        <dbReference type="SAM" id="SignalP"/>
    </source>
</evidence>
<proteinExistence type="predicted"/>
<sequence length="238" mass="25331">MKVRQIIYGLLLFCVVAACSKGPKGDVGPQGIAGKDGTAGINGPNGATGSKGPTGDTGNSNVIYTEWASPEVSTAPYIADGVPNRYQFPAVEFDFPLYTKETLQKDAIYIYVKYRVFESPNLVEYISNGAVGVSEYLIPGRSGTSANDYASHGVNIVLSNNIGKLSCFSNVLRLGPGGSAVSTTAPELANKSIDYYVNLYKGLLKYRVVIVKGNVAGRLGAIDWKNYAEVKAALNLKD</sequence>
<keyword evidence="4" id="KW-1185">Reference proteome</keyword>
<dbReference type="Proteomes" id="UP000253141">
    <property type="component" value="Unassembled WGS sequence"/>
</dbReference>
<dbReference type="OrthoDB" id="956932at2"/>
<reference evidence="3 4" key="1">
    <citation type="submission" date="2018-07" db="EMBL/GenBank/DDBJ databases">
        <title>Genome analysis of Runella aurantiaca.</title>
        <authorList>
            <person name="Yang X."/>
        </authorList>
    </citation>
    <scope>NUCLEOTIDE SEQUENCE [LARGE SCALE GENOMIC DNA]</scope>
    <source>
        <strain evidence="3 4">YX9</strain>
    </source>
</reference>